<gene>
    <name evidence="1" type="ORF">K3G42_028202</name>
</gene>
<evidence type="ECO:0000313" key="2">
    <source>
        <dbReference type="Proteomes" id="UP000827872"/>
    </source>
</evidence>
<protein>
    <submittedName>
        <fullName evidence="1">Uncharacterized protein</fullName>
    </submittedName>
</protein>
<proteinExistence type="predicted"/>
<comment type="caution">
    <text evidence="1">The sequence shown here is derived from an EMBL/GenBank/DDBJ whole genome shotgun (WGS) entry which is preliminary data.</text>
</comment>
<name>A0ACB8FRI3_9SAUR</name>
<evidence type="ECO:0000313" key="1">
    <source>
        <dbReference type="EMBL" id="KAH8008180.1"/>
    </source>
</evidence>
<sequence length="158" mass="17188">MENPNYENNQSGAPPSLNPPPYSEKEQQPPVDGPAPTTSFTANPTMPQQSQPYYGQYGIPPGQGFIAQPLQHTTLIIPVQPTQEPDYLVYSIFTMLCCCLPLGIAALVYSVQTRDANRIGDANAARQSSRMAQIFAHTALATGLVFLVVYIVLTTVVF</sequence>
<dbReference type="EMBL" id="CM037619">
    <property type="protein sequence ID" value="KAH8008180.1"/>
    <property type="molecule type" value="Genomic_DNA"/>
</dbReference>
<keyword evidence="2" id="KW-1185">Reference proteome</keyword>
<reference evidence="1" key="1">
    <citation type="submission" date="2021-08" db="EMBL/GenBank/DDBJ databases">
        <title>The first chromosome-level gecko genome reveals the dynamic sex chromosomes of Neotropical dwarf geckos (Sphaerodactylidae: Sphaerodactylus).</title>
        <authorList>
            <person name="Pinto B.J."/>
            <person name="Keating S.E."/>
            <person name="Gamble T."/>
        </authorList>
    </citation>
    <scope>NUCLEOTIDE SEQUENCE</scope>
    <source>
        <strain evidence="1">TG3544</strain>
    </source>
</reference>
<organism evidence="1 2">
    <name type="scientific">Sphaerodactylus townsendi</name>
    <dbReference type="NCBI Taxonomy" id="933632"/>
    <lineage>
        <taxon>Eukaryota</taxon>
        <taxon>Metazoa</taxon>
        <taxon>Chordata</taxon>
        <taxon>Craniata</taxon>
        <taxon>Vertebrata</taxon>
        <taxon>Euteleostomi</taxon>
        <taxon>Lepidosauria</taxon>
        <taxon>Squamata</taxon>
        <taxon>Bifurcata</taxon>
        <taxon>Gekkota</taxon>
        <taxon>Sphaerodactylidae</taxon>
        <taxon>Sphaerodactylus</taxon>
    </lineage>
</organism>
<accession>A0ACB8FRI3</accession>
<dbReference type="Proteomes" id="UP000827872">
    <property type="component" value="Linkage Group LG06"/>
</dbReference>